<evidence type="ECO:0000313" key="3">
    <source>
        <dbReference type="Proteomes" id="UP000076871"/>
    </source>
</evidence>
<organism evidence="2 3">
    <name type="scientific">Laetiporus sulphureus 93-53</name>
    <dbReference type="NCBI Taxonomy" id="1314785"/>
    <lineage>
        <taxon>Eukaryota</taxon>
        <taxon>Fungi</taxon>
        <taxon>Dikarya</taxon>
        <taxon>Basidiomycota</taxon>
        <taxon>Agaricomycotina</taxon>
        <taxon>Agaricomycetes</taxon>
        <taxon>Polyporales</taxon>
        <taxon>Laetiporus</taxon>
    </lineage>
</organism>
<dbReference type="InParanoid" id="A0A165DJS6"/>
<reference evidence="2 3" key="1">
    <citation type="journal article" date="2016" name="Mol. Biol. Evol.">
        <title>Comparative Genomics of Early-Diverging Mushroom-Forming Fungi Provides Insights into the Origins of Lignocellulose Decay Capabilities.</title>
        <authorList>
            <person name="Nagy L.G."/>
            <person name="Riley R."/>
            <person name="Tritt A."/>
            <person name="Adam C."/>
            <person name="Daum C."/>
            <person name="Floudas D."/>
            <person name="Sun H."/>
            <person name="Yadav J.S."/>
            <person name="Pangilinan J."/>
            <person name="Larsson K.H."/>
            <person name="Matsuura K."/>
            <person name="Barry K."/>
            <person name="Labutti K."/>
            <person name="Kuo R."/>
            <person name="Ohm R.A."/>
            <person name="Bhattacharya S.S."/>
            <person name="Shirouzu T."/>
            <person name="Yoshinaga Y."/>
            <person name="Martin F.M."/>
            <person name="Grigoriev I.V."/>
            <person name="Hibbett D.S."/>
        </authorList>
    </citation>
    <scope>NUCLEOTIDE SEQUENCE [LARGE SCALE GENOMIC DNA]</scope>
    <source>
        <strain evidence="2 3">93-53</strain>
    </source>
</reference>
<dbReference type="GeneID" id="63823521"/>
<keyword evidence="3" id="KW-1185">Reference proteome</keyword>
<evidence type="ECO:0000256" key="1">
    <source>
        <dbReference type="SAM" id="MobiDB-lite"/>
    </source>
</evidence>
<dbReference type="AlphaFoldDB" id="A0A165DJS6"/>
<evidence type="ECO:0000313" key="2">
    <source>
        <dbReference type="EMBL" id="KZT05038.1"/>
    </source>
</evidence>
<name>A0A165DJS6_9APHY</name>
<proteinExistence type="predicted"/>
<gene>
    <name evidence="2" type="ORF">LAESUDRAFT_702593</name>
</gene>
<dbReference type="EMBL" id="KV427632">
    <property type="protein sequence ID" value="KZT05038.1"/>
    <property type="molecule type" value="Genomic_DNA"/>
</dbReference>
<dbReference type="RefSeq" id="XP_040762778.1">
    <property type="nucleotide sequence ID" value="XM_040906492.1"/>
</dbReference>
<accession>A0A165DJS6</accession>
<protein>
    <submittedName>
        <fullName evidence="2">Uncharacterized protein</fullName>
    </submittedName>
</protein>
<dbReference type="Proteomes" id="UP000076871">
    <property type="component" value="Unassembled WGS sequence"/>
</dbReference>
<feature type="region of interest" description="Disordered" evidence="1">
    <location>
        <begin position="1"/>
        <end position="40"/>
    </location>
</feature>
<sequence length="101" mass="10614">MPTNGLKRPIETLPVSGSGFSGRKKKRTSNSHVETENLFGTPVPVGLSAGLLSQLLHSRAGSASPPNKASSSSNLTSGFALRYDNESTIHAIDYGGRDQAM</sequence>
<feature type="non-terminal residue" evidence="2">
    <location>
        <position position="101"/>
    </location>
</feature>